<dbReference type="PANTHER" id="PTHR21666">
    <property type="entry name" value="PEPTIDASE-RELATED"/>
    <property type="match status" value="1"/>
</dbReference>
<accession>N6VE03</accession>
<dbReference type="Gene3D" id="2.70.70.10">
    <property type="entry name" value="Glucose Permease (Domain IIA)"/>
    <property type="match status" value="1"/>
</dbReference>
<evidence type="ECO:0000256" key="6">
    <source>
        <dbReference type="ARBA" id="ARBA00023049"/>
    </source>
</evidence>
<evidence type="ECO:0000256" key="5">
    <source>
        <dbReference type="ARBA" id="ARBA00022833"/>
    </source>
</evidence>
<dbReference type="InterPro" id="IPR050570">
    <property type="entry name" value="Cell_wall_metabolism_enzyme"/>
</dbReference>
<dbReference type="AlphaFoldDB" id="N6VE03"/>
<keyword evidence="5" id="KW-0862">Zinc</keyword>
<gene>
    <name evidence="9" type="primary">filA</name>
    <name evidence="9" type="ORF">BBbe_03000</name>
</gene>
<feature type="domain" description="M23ase beta-sheet core" evidence="8">
    <location>
        <begin position="309"/>
        <end position="406"/>
    </location>
</feature>
<dbReference type="GO" id="GO:0006508">
    <property type="term" value="P:proteolysis"/>
    <property type="evidence" value="ECO:0007669"/>
    <property type="project" value="UniProtKB-KW"/>
</dbReference>
<dbReference type="Pfam" id="PF01551">
    <property type="entry name" value="Peptidase_M23"/>
    <property type="match status" value="1"/>
</dbReference>
<dbReference type="EMBL" id="AGWA01000006">
    <property type="protein sequence ID" value="ENN91995.1"/>
    <property type="molecule type" value="Genomic_DNA"/>
</dbReference>
<dbReference type="Proteomes" id="UP000014038">
    <property type="component" value="Chromosome"/>
</dbReference>
<reference evidence="9 10" key="1">
    <citation type="journal article" date="2013" name="PLoS Genet.">
        <title>A gene transfer agent and a dynamic repertoire of secretion systems hold the keys to the explosive radiation of the emerging pathogen Bartonella.</title>
        <authorList>
            <person name="Guy L."/>
            <person name="Nystedt B."/>
            <person name="Toft C."/>
            <person name="Zaremba-Niedzwiedzka K."/>
            <person name="Berglund E.C."/>
            <person name="Granberg F."/>
            <person name="Naslund K."/>
            <person name="Eriksson A.S."/>
            <person name="Andersson S.G."/>
        </authorList>
    </citation>
    <scope>NUCLEOTIDE SEQUENCE [LARGE SCALE GENOMIC DNA]</scope>
    <source>
        <strain evidence="9 10">91-4</strain>
    </source>
</reference>
<dbReference type="InterPro" id="IPR011055">
    <property type="entry name" value="Dup_hybrid_motif"/>
</dbReference>
<evidence type="ECO:0000256" key="2">
    <source>
        <dbReference type="ARBA" id="ARBA00022670"/>
    </source>
</evidence>
<keyword evidence="3" id="KW-0479">Metal-binding</keyword>
<dbReference type="GO" id="GO:0046872">
    <property type="term" value="F:metal ion binding"/>
    <property type="evidence" value="ECO:0007669"/>
    <property type="project" value="UniProtKB-KW"/>
</dbReference>
<feature type="coiled-coil region" evidence="7">
    <location>
        <begin position="202"/>
        <end position="254"/>
    </location>
</feature>
<dbReference type="GO" id="GO:0004222">
    <property type="term" value="F:metalloendopeptidase activity"/>
    <property type="evidence" value="ECO:0007669"/>
    <property type="project" value="TreeGrafter"/>
</dbReference>
<evidence type="ECO:0000313" key="9">
    <source>
        <dbReference type="EMBL" id="ENN91995.1"/>
    </source>
</evidence>
<dbReference type="STRING" id="1094491.BBbe_03000"/>
<evidence type="ECO:0000256" key="7">
    <source>
        <dbReference type="SAM" id="Coils"/>
    </source>
</evidence>
<dbReference type="HOGENOM" id="CLU_029425_15_0_5"/>
<feature type="coiled-coil region" evidence="7">
    <location>
        <begin position="90"/>
        <end position="121"/>
    </location>
</feature>
<evidence type="ECO:0000256" key="3">
    <source>
        <dbReference type="ARBA" id="ARBA00022723"/>
    </source>
</evidence>
<evidence type="ECO:0000313" key="10">
    <source>
        <dbReference type="Proteomes" id="UP000014038"/>
    </source>
</evidence>
<evidence type="ECO:0000256" key="1">
    <source>
        <dbReference type="ARBA" id="ARBA00001947"/>
    </source>
</evidence>
<dbReference type="eggNOG" id="COG4942">
    <property type="taxonomic scope" value="Bacteria"/>
</dbReference>
<protein>
    <submittedName>
        <fullName evidence="9">Filament-A percursor</fullName>
    </submittedName>
</protein>
<organism evidence="9 10">
    <name type="scientific">Bartonella bovis 91-4</name>
    <dbReference type="NCBI Taxonomy" id="1094491"/>
    <lineage>
        <taxon>Bacteria</taxon>
        <taxon>Pseudomonadati</taxon>
        <taxon>Pseudomonadota</taxon>
        <taxon>Alphaproteobacteria</taxon>
        <taxon>Hyphomicrobiales</taxon>
        <taxon>Bartonellaceae</taxon>
        <taxon>Bartonella</taxon>
    </lineage>
</organism>
<comment type="cofactor">
    <cofactor evidence="1">
        <name>Zn(2+)</name>
        <dbReference type="ChEBI" id="CHEBI:29105"/>
    </cofactor>
</comment>
<dbReference type="PANTHER" id="PTHR21666:SF288">
    <property type="entry name" value="CELL DIVISION PROTEIN YTFB"/>
    <property type="match status" value="1"/>
</dbReference>
<evidence type="ECO:0000256" key="4">
    <source>
        <dbReference type="ARBA" id="ARBA00022801"/>
    </source>
</evidence>
<dbReference type="PATRIC" id="fig|1094491.5.peg.328"/>
<keyword evidence="6" id="KW-0482">Metalloprotease</keyword>
<dbReference type="InterPro" id="IPR016047">
    <property type="entry name" value="M23ase_b-sheet_dom"/>
</dbReference>
<evidence type="ECO:0000259" key="8">
    <source>
        <dbReference type="Pfam" id="PF01551"/>
    </source>
</evidence>
<keyword evidence="7" id="KW-0175">Coiled coil</keyword>
<comment type="caution">
    <text evidence="9">The sequence shown here is derived from an EMBL/GenBank/DDBJ whole genome shotgun (WGS) entry which is preliminary data.</text>
</comment>
<keyword evidence="10" id="KW-1185">Reference proteome</keyword>
<sequence>MTQILHKKMQYLFKPYIMFMVLALSIGFYSSVSYAEDNDSREAVHKMLMEIRQNISVSRERIAFLDSQVTRLKKDQRTLTDELVKVAKAEHDIERNITEKKEKLEKLIQQQTQVHNNLKNSRTEFAELLAVLERMGLNPPPAIMVQPEDVLASIRSSVLLGAVIPKMQERTLVLSANLKKLTNLSYSITTECTALRDEMQNQAEQRKHLEFLLSEKAKLQKKSEKELIEQRQKSSALSKKAHSLEELISQLEHESQLSANSSAQIQKNIRLLEKLNFESQKGSLLFPVSGKKIQRFNSGSHATRFGEIIETEPAALVTTPADAVVAFAGTFRSYGQIIILNVGSGYHIVLAGMEKINVTQGQFVFAGEPLGVMSTQFVASAVTLDIGKNALMLYIEFRKDGKPVNPTPWWQTEKLKREKNDS</sequence>
<dbReference type="SUPFAM" id="SSF51261">
    <property type="entry name" value="Duplicated hybrid motif"/>
    <property type="match status" value="1"/>
</dbReference>
<name>N6VE03_9HYPH</name>
<proteinExistence type="predicted"/>
<keyword evidence="2" id="KW-0645">Protease</keyword>
<keyword evidence="4" id="KW-0378">Hydrolase</keyword>